<keyword evidence="1" id="KW-0732">Signal</keyword>
<name>A0A1X0QCE1_9MICR</name>
<organism evidence="2 3">
    <name type="scientific">Hepatospora eriocheir</name>
    <dbReference type="NCBI Taxonomy" id="1081669"/>
    <lineage>
        <taxon>Eukaryota</taxon>
        <taxon>Fungi</taxon>
        <taxon>Fungi incertae sedis</taxon>
        <taxon>Microsporidia</taxon>
        <taxon>Hepatosporidae</taxon>
        <taxon>Hepatospora</taxon>
    </lineage>
</organism>
<dbReference type="OrthoDB" id="5844513at2759"/>
<proteinExistence type="predicted"/>
<protein>
    <submittedName>
        <fullName evidence="2">Uncharacterized protein</fullName>
    </submittedName>
</protein>
<evidence type="ECO:0000256" key="1">
    <source>
        <dbReference type="SAM" id="SignalP"/>
    </source>
</evidence>
<sequence>MGKDNIFLIMFLVLLSVLKESLTNDSLINENKNLVEIV</sequence>
<accession>A0A1X0QCE1</accession>
<feature type="signal peptide" evidence="1">
    <location>
        <begin position="1"/>
        <end position="23"/>
    </location>
</feature>
<evidence type="ECO:0000313" key="2">
    <source>
        <dbReference type="EMBL" id="ORD97343.1"/>
    </source>
</evidence>
<dbReference type="VEuPathDB" id="MicrosporidiaDB:HERIO_2715"/>
<dbReference type="Proteomes" id="UP000192356">
    <property type="component" value="Unassembled WGS sequence"/>
</dbReference>
<dbReference type="AlphaFoldDB" id="A0A1X0QCE1"/>
<evidence type="ECO:0000313" key="3">
    <source>
        <dbReference type="Proteomes" id="UP000192356"/>
    </source>
</evidence>
<reference evidence="2 3" key="1">
    <citation type="journal article" date="2017" name="Environ. Microbiol.">
        <title>Decay of the glycolytic pathway and adaptation to intranuclear parasitism within Enterocytozoonidae microsporidia.</title>
        <authorList>
            <person name="Wiredu Boakye D."/>
            <person name="Jaroenlak P."/>
            <person name="Prachumwat A."/>
            <person name="Williams T.A."/>
            <person name="Bateman K.S."/>
            <person name="Itsathitphaisarn O."/>
            <person name="Sritunyalucksana K."/>
            <person name="Paszkiewicz K.H."/>
            <person name="Moore K.A."/>
            <person name="Stentiford G.D."/>
            <person name="Williams B.A."/>
        </authorList>
    </citation>
    <scope>NUCLEOTIDE SEQUENCE [LARGE SCALE GENOMIC DNA]</scope>
    <source>
        <strain evidence="2 3">GB1</strain>
    </source>
</reference>
<feature type="chain" id="PRO_5012213658" evidence="1">
    <location>
        <begin position="24"/>
        <end position="38"/>
    </location>
</feature>
<dbReference type="EMBL" id="LVKB01000027">
    <property type="protein sequence ID" value="ORD97343.1"/>
    <property type="molecule type" value="Genomic_DNA"/>
</dbReference>
<comment type="caution">
    <text evidence="2">The sequence shown here is derived from an EMBL/GenBank/DDBJ whole genome shotgun (WGS) entry which is preliminary data.</text>
</comment>
<gene>
    <name evidence="2" type="ORF">HERIO_2715</name>
</gene>
<keyword evidence="3" id="KW-1185">Reference proteome</keyword>